<dbReference type="OrthoDB" id="2079210at2"/>
<sequence>MPFAGFITLFVFKKIILFLGIWMGLLPVYGQQISIELGPSKIPIETYFTVSIRLKGQTLQDAPLFPDLEGFQKSSRFSKKITLKTGNNLVEEVHTQNYAALNEGTFTIKPFTITVNGQVVKSPGTTIQVGPVTANNPIIENPQTQPLKTEFTGKSGQSFLNLEVSKKEIYTGEGLHVALYFYLTAAENGQLEFYNFLQQLPELFKQIKQPTCWEEVWEQTEILPDTVMVKDEKYIRFKLYEAINYPLNAVDLEFPALNLKMLQYTVPKDATFAEEKRQPEIKEFQSVAKTVRVKALPPHPLRETVPVGRYRLDELLERTRTSINRTVNYSFAVIGEGNIGALPTPTLQNLPALEVYPPQVKENLLRQQQRISGSKRFAYSIVPKMPGQYPLRQLLHFIYFDPERERYDTLTSRFTLQVSGTVDRDAAIGAVVSDDFYKLIQTEDNNLVSMHNFEKLKLYTNLIVLLLLAISIFIFFRKT</sequence>
<organism evidence="2 3">
    <name type="scientific">Adhaeribacter pallidiroseus</name>
    <dbReference type="NCBI Taxonomy" id="2072847"/>
    <lineage>
        <taxon>Bacteria</taxon>
        <taxon>Pseudomonadati</taxon>
        <taxon>Bacteroidota</taxon>
        <taxon>Cytophagia</taxon>
        <taxon>Cytophagales</taxon>
        <taxon>Hymenobacteraceae</taxon>
        <taxon>Adhaeribacter</taxon>
    </lineage>
</organism>
<reference evidence="2 3" key="1">
    <citation type="submission" date="2018-04" db="EMBL/GenBank/DDBJ databases">
        <title>Adhaeribacter sp. HMF7616 genome sequencing and assembly.</title>
        <authorList>
            <person name="Kang H."/>
            <person name="Kang J."/>
            <person name="Cha I."/>
            <person name="Kim H."/>
            <person name="Joh K."/>
        </authorList>
    </citation>
    <scope>NUCLEOTIDE SEQUENCE [LARGE SCALE GENOMIC DNA]</scope>
    <source>
        <strain evidence="2 3">HMF7616</strain>
    </source>
</reference>
<evidence type="ECO:0000256" key="1">
    <source>
        <dbReference type="SAM" id="Phobius"/>
    </source>
</evidence>
<dbReference type="PANTHER" id="PTHR40940:SF2">
    <property type="entry name" value="BATD"/>
    <property type="match status" value="1"/>
</dbReference>
<protein>
    <recommendedName>
        <fullName evidence="4">Protein BatD</fullName>
    </recommendedName>
</protein>
<name>A0A369QH47_9BACT</name>
<dbReference type="AlphaFoldDB" id="A0A369QH47"/>
<gene>
    <name evidence="2" type="ORF">AHMF7616_00800</name>
</gene>
<dbReference type="Pfam" id="PF13584">
    <property type="entry name" value="BatD"/>
    <property type="match status" value="1"/>
</dbReference>
<dbReference type="InterPro" id="IPR025738">
    <property type="entry name" value="BatD"/>
</dbReference>
<keyword evidence="1" id="KW-0812">Transmembrane</keyword>
<evidence type="ECO:0000313" key="3">
    <source>
        <dbReference type="Proteomes" id="UP000253919"/>
    </source>
</evidence>
<evidence type="ECO:0008006" key="4">
    <source>
        <dbReference type="Google" id="ProtNLM"/>
    </source>
</evidence>
<evidence type="ECO:0000313" key="2">
    <source>
        <dbReference type="EMBL" id="RDC62209.1"/>
    </source>
</evidence>
<comment type="caution">
    <text evidence="2">The sequence shown here is derived from an EMBL/GenBank/DDBJ whole genome shotgun (WGS) entry which is preliminary data.</text>
</comment>
<keyword evidence="3" id="KW-1185">Reference proteome</keyword>
<dbReference type="PANTHER" id="PTHR40940">
    <property type="entry name" value="PROTEIN BATD-RELATED"/>
    <property type="match status" value="1"/>
</dbReference>
<keyword evidence="1" id="KW-0472">Membrane</keyword>
<dbReference type="EMBL" id="QASA01000001">
    <property type="protein sequence ID" value="RDC62209.1"/>
    <property type="molecule type" value="Genomic_DNA"/>
</dbReference>
<dbReference type="Proteomes" id="UP000253919">
    <property type="component" value="Unassembled WGS sequence"/>
</dbReference>
<accession>A0A369QH47</accession>
<feature type="transmembrane region" description="Helical" evidence="1">
    <location>
        <begin position="458"/>
        <end position="476"/>
    </location>
</feature>
<keyword evidence="1" id="KW-1133">Transmembrane helix</keyword>
<proteinExistence type="predicted"/>